<organism evidence="1 2">
    <name type="scientific">Boletus edulis BED1</name>
    <dbReference type="NCBI Taxonomy" id="1328754"/>
    <lineage>
        <taxon>Eukaryota</taxon>
        <taxon>Fungi</taxon>
        <taxon>Dikarya</taxon>
        <taxon>Basidiomycota</taxon>
        <taxon>Agaricomycotina</taxon>
        <taxon>Agaricomycetes</taxon>
        <taxon>Agaricomycetidae</taxon>
        <taxon>Boletales</taxon>
        <taxon>Boletineae</taxon>
        <taxon>Boletaceae</taxon>
        <taxon>Boletoideae</taxon>
        <taxon>Boletus</taxon>
    </lineage>
</organism>
<dbReference type="AlphaFoldDB" id="A0AAD4GET5"/>
<accession>A0AAD4GET5</accession>
<reference evidence="1" key="1">
    <citation type="submission" date="2019-10" db="EMBL/GenBank/DDBJ databases">
        <authorList>
            <consortium name="DOE Joint Genome Institute"/>
            <person name="Kuo A."/>
            <person name="Miyauchi S."/>
            <person name="Kiss E."/>
            <person name="Drula E."/>
            <person name="Kohler A."/>
            <person name="Sanchez-Garcia M."/>
            <person name="Andreopoulos B."/>
            <person name="Barry K.W."/>
            <person name="Bonito G."/>
            <person name="Buee M."/>
            <person name="Carver A."/>
            <person name="Chen C."/>
            <person name="Cichocki N."/>
            <person name="Clum A."/>
            <person name="Culley D."/>
            <person name="Crous P.W."/>
            <person name="Fauchery L."/>
            <person name="Girlanda M."/>
            <person name="Hayes R."/>
            <person name="Keri Z."/>
            <person name="LaButti K."/>
            <person name="Lipzen A."/>
            <person name="Lombard V."/>
            <person name="Magnuson J."/>
            <person name="Maillard F."/>
            <person name="Morin E."/>
            <person name="Murat C."/>
            <person name="Nolan M."/>
            <person name="Ohm R."/>
            <person name="Pangilinan J."/>
            <person name="Pereira M."/>
            <person name="Perotto S."/>
            <person name="Peter M."/>
            <person name="Riley R."/>
            <person name="Sitrit Y."/>
            <person name="Stielow B."/>
            <person name="Szollosi G."/>
            <person name="Zifcakova L."/>
            <person name="Stursova M."/>
            <person name="Spatafora J.W."/>
            <person name="Tedersoo L."/>
            <person name="Vaario L.-M."/>
            <person name="Yamada A."/>
            <person name="Yan M."/>
            <person name="Wang P."/>
            <person name="Xu J."/>
            <person name="Bruns T."/>
            <person name="Baldrian P."/>
            <person name="Vilgalys R."/>
            <person name="Henrissat B."/>
            <person name="Grigoriev I.V."/>
            <person name="Hibbett D."/>
            <person name="Nagy L.G."/>
            <person name="Martin F.M."/>
        </authorList>
    </citation>
    <scope>NUCLEOTIDE SEQUENCE</scope>
    <source>
        <strain evidence="1">BED1</strain>
    </source>
</reference>
<protein>
    <submittedName>
        <fullName evidence="1">Uncharacterized protein</fullName>
    </submittedName>
</protein>
<reference evidence="1" key="2">
    <citation type="journal article" date="2020" name="Nat. Commun.">
        <title>Large-scale genome sequencing of mycorrhizal fungi provides insights into the early evolution of symbiotic traits.</title>
        <authorList>
            <person name="Miyauchi S."/>
            <person name="Kiss E."/>
            <person name="Kuo A."/>
            <person name="Drula E."/>
            <person name="Kohler A."/>
            <person name="Sanchez-Garcia M."/>
            <person name="Morin E."/>
            <person name="Andreopoulos B."/>
            <person name="Barry K.W."/>
            <person name="Bonito G."/>
            <person name="Buee M."/>
            <person name="Carver A."/>
            <person name="Chen C."/>
            <person name="Cichocki N."/>
            <person name="Clum A."/>
            <person name="Culley D."/>
            <person name="Crous P.W."/>
            <person name="Fauchery L."/>
            <person name="Girlanda M."/>
            <person name="Hayes R.D."/>
            <person name="Keri Z."/>
            <person name="LaButti K."/>
            <person name="Lipzen A."/>
            <person name="Lombard V."/>
            <person name="Magnuson J."/>
            <person name="Maillard F."/>
            <person name="Murat C."/>
            <person name="Nolan M."/>
            <person name="Ohm R.A."/>
            <person name="Pangilinan J."/>
            <person name="Pereira M.F."/>
            <person name="Perotto S."/>
            <person name="Peter M."/>
            <person name="Pfister S."/>
            <person name="Riley R."/>
            <person name="Sitrit Y."/>
            <person name="Stielow J.B."/>
            <person name="Szollosi G."/>
            <person name="Zifcakova L."/>
            <person name="Stursova M."/>
            <person name="Spatafora J.W."/>
            <person name="Tedersoo L."/>
            <person name="Vaario L.M."/>
            <person name="Yamada A."/>
            <person name="Yan M."/>
            <person name="Wang P."/>
            <person name="Xu J."/>
            <person name="Bruns T."/>
            <person name="Baldrian P."/>
            <person name="Vilgalys R."/>
            <person name="Dunand C."/>
            <person name="Henrissat B."/>
            <person name="Grigoriev I.V."/>
            <person name="Hibbett D."/>
            <person name="Nagy L.G."/>
            <person name="Martin F.M."/>
        </authorList>
    </citation>
    <scope>NUCLEOTIDE SEQUENCE</scope>
    <source>
        <strain evidence="1">BED1</strain>
    </source>
</reference>
<gene>
    <name evidence="1" type="ORF">L210DRAFT_3645117</name>
</gene>
<evidence type="ECO:0000313" key="1">
    <source>
        <dbReference type="EMBL" id="KAF8440883.1"/>
    </source>
</evidence>
<dbReference type="Proteomes" id="UP001194468">
    <property type="component" value="Unassembled WGS sequence"/>
</dbReference>
<keyword evidence="2" id="KW-1185">Reference proteome</keyword>
<sequence>MPSFASLSSVRVASQDHVLRLKITHDLVHGSPSDAVHSIKGRLSKELDVLWLSDIFVSLSGSLDGDRIPAHDMVRSGLMHHFQTQLKANADRLGLNNVSRPFVDDADGLSKLTLTPSRPLPDASRPHANLVSLHLAYIWRTVTRRSDIANSGHLVEDTNPFSPALFLPCEALLNRVTEQFLIYHLVSRYPLIFGPWCKRLDLEMQYFPSISHSIVEIMTRSKNHRFLSKCKRLLKIARRQHKFVLQTATAALSSCTDNAGTSEEDLDGLSATPVLTDEQILCESLEQLFRMGVPKRRFKPVANVTPQSASFPQDDDDSLLQCIPDVGIDDEISWTELPEIAMSPCGLVADDYETLPEDFDVFAQEDWSEGGMWRLPHHEAYAGQGEREFDAPSDESLIGGSISLASITTRPAQTDPVSLYHHQGVDHREVDPAASGLGYKVSQLAFLEHAGTPAVFSDLTHSPSHGHHYSVNYEQVMRCQVDSEGFECLDSWSDGDEMADLDSLLLEADVPDGADVTGFEEPLV</sequence>
<name>A0AAD4GET5_BOLED</name>
<proteinExistence type="predicted"/>
<dbReference type="EMBL" id="WHUW01000011">
    <property type="protein sequence ID" value="KAF8440883.1"/>
    <property type="molecule type" value="Genomic_DNA"/>
</dbReference>
<comment type="caution">
    <text evidence="1">The sequence shown here is derived from an EMBL/GenBank/DDBJ whole genome shotgun (WGS) entry which is preliminary data.</text>
</comment>
<evidence type="ECO:0000313" key="2">
    <source>
        <dbReference type="Proteomes" id="UP001194468"/>
    </source>
</evidence>